<reference evidence="4" key="1">
    <citation type="submission" date="2022-07" db="EMBL/GenBank/DDBJ databases">
        <title>Parvularcula maris sp. nov., an algicidal bacterium isolated from seawater.</title>
        <authorList>
            <person name="Li F."/>
        </authorList>
    </citation>
    <scope>NUCLEOTIDE SEQUENCE</scope>
    <source>
        <strain evidence="4">BGMRC 0090</strain>
    </source>
</reference>
<organism evidence="4 5">
    <name type="scientific">Parvularcula maris</name>
    <dbReference type="NCBI Taxonomy" id="2965077"/>
    <lineage>
        <taxon>Bacteria</taxon>
        <taxon>Pseudomonadati</taxon>
        <taxon>Pseudomonadota</taxon>
        <taxon>Alphaproteobacteria</taxon>
        <taxon>Parvularculales</taxon>
        <taxon>Parvularculaceae</taxon>
        <taxon>Parvularcula</taxon>
    </lineage>
</organism>
<dbReference type="EMBL" id="JANIBC010000009">
    <property type="protein sequence ID" value="MCQ8185945.1"/>
    <property type="molecule type" value="Genomic_DNA"/>
</dbReference>
<feature type="domain" description="SUF system FeS cluster assembly SufBD N-terminal" evidence="3">
    <location>
        <begin position="168"/>
        <end position="229"/>
    </location>
</feature>
<dbReference type="InterPro" id="IPR037284">
    <property type="entry name" value="SUF_FeS_clus_asmbl_SufBD_sf"/>
</dbReference>
<evidence type="ECO:0000256" key="1">
    <source>
        <dbReference type="ARBA" id="ARBA00043967"/>
    </source>
</evidence>
<dbReference type="InterPro" id="IPR055346">
    <property type="entry name" value="Fe-S_cluster_assembly_SufBD"/>
</dbReference>
<feature type="domain" description="SUF system FeS cluster assembly SufBD core" evidence="2">
    <location>
        <begin position="237"/>
        <end position="479"/>
    </location>
</feature>
<evidence type="ECO:0000259" key="3">
    <source>
        <dbReference type="Pfam" id="PF19295"/>
    </source>
</evidence>
<evidence type="ECO:0000313" key="4">
    <source>
        <dbReference type="EMBL" id="MCQ8185945.1"/>
    </source>
</evidence>
<dbReference type="AlphaFoldDB" id="A0A9X2LA66"/>
<protein>
    <submittedName>
        <fullName evidence="4">Fe-S cluster assembly protein SufB</fullName>
    </submittedName>
</protein>
<dbReference type="InterPro" id="IPR010231">
    <property type="entry name" value="SUF_FeS_clus_asmbl_SufB"/>
</dbReference>
<name>A0A9X2LA66_9PROT</name>
<dbReference type="PANTHER" id="PTHR30508">
    <property type="entry name" value="FES CLUSTER ASSEMBLY PROTEIN SUF"/>
    <property type="match status" value="1"/>
</dbReference>
<gene>
    <name evidence="4" type="primary">sufB</name>
    <name evidence="4" type="ORF">NOG11_11145</name>
</gene>
<dbReference type="PANTHER" id="PTHR30508:SF1">
    <property type="entry name" value="UPF0051 PROTEIN ABCI8, CHLOROPLASTIC-RELATED"/>
    <property type="match status" value="1"/>
</dbReference>
<comment type="caution">
    <text evidence="4">The sequence shown here is derived from an EMBL/GenBank/DDBJ whole genome shotgun (WGS) entry which is preliminary data.</text>
</comment>
<dbReference type="NCBIfam" id="TIGR01980">
    <property type="entry name" value="sufB"/>
    <property type="match status" value="1"/>
</dbReference>
<dbReference type="SUPFAM" id="SSF101960">
    <property type="entry name" value="Stabilizer of iron transporter SufD"/>
    <property type="match status" value="1"/>
</dbReference>
<evidence type="ECO:0000259" key="2">
    <source>
        <dbReference type="Pfam" id="PF01458"/>
    </source>
</evidence>
<dbReference type="Pfam" id="PF19295">
    <property type="entry name" value="SufBD_N"/>
    <property type="match status" value="1"/>
</dbReference>
<dbReference type="NCBIfam" id="NF008773">
    <property type="entry name" value="PRK11814.1"/>
    <property type="match status" value="1"/>
</dbReference>
<keyword evidence="5" id="KW-1185">Reference proteome</keyword>
<dbReference type="Proteomes" id="UP001142610">
    <property type="component" value="Unassembled WGS sequence"/>
</dbReference>
<proteinExistence type="inferred from homology"/>
<dbReference type="Pfam" id="PF01458">
    <property type="entry name" value="SUFBD_core"/>
    <property type="match status" value="1"/>
</dbReference>
<comment type="similarity">
    <text evidence="1">Belongs to the iron-sulfur cluster assembly SufBD family.</text>
</comment>
<dbReference type="RefSeq" id="WP_256619841.1">
    <property type="nucleotide sequence ID" value="NZ_JANIBC010000009.1"/>
</dbReference>
<dbReference type="InterPro" id="IPR045595">
    <property type="entry name" value="SufBD_N"/>
</dbReference>
<dbReference type="InterPro" id="IPR000825">
    <property type="entry name" value="SUF_FeS_clus_asmbl_SufBD_core"/>
</dbReference>
<dbReference type="GO" id="GO:0016226">
    <property type="term" value="P:iron-sulfur cluster assembly"/>
    <property type="evidence" value="ECO:0007669"/>
    <property type="project" value="InterPro"/>
</dbReference>
<sequence>MADLQYKEGIDAKTVEQVEELSAYKYGFTTNIESLKAPKGLTEETVRFISAKKEEPEWLLDWRLAAFKRWQEMEEPRWANVSYPAIDYQDHYYYAEPKAGAKYESIDDVPEEILEDFKKLGIPLREAEVLLGVEGAADSAAEARTGGDKPKVAVDAVFDSVSVATTFQKELQKAGVIFMSISEAVREHPELVRQYLGSVVPVTDNYFATLNSAVFSDGTFVYVPKGVRCPMELSTYFRINEANTGQFERTLIVADEGAYVSYLEGCTAPMRDENQLHAAVVELVALDDAEIKYSTVQNWYPGDKDGKGGIYNFVTKRADCRGVRSKVSWTQVETGSAVTWKYPSCILRGDDSQGEFYSIAITNNHQQADTGTKMVHLGKNTRSRIISKGISAGKSDQTYRGLVSIHGKAEGARNFTQCDSLLIGGECGAHTVPYVEDKSNTAILEHEATTSKLAEDQLFYAQSRGLDEEEAVALLVNGFCKEVLQELPMEFAVEAQKLVQVSLEGSVG</sequence>
<evidence type="ECO:0000313" key="5">
    <source>
        <dbReference type="Proteomes" id="UP001142610"/>
    </source>
</evidence>
<accession>A0A9X2LA66</accession>